<feature type="compositionally biased region" description="Polar residues" evidence="1">
    <location>
        <begin position="36"/>
        <end position="68"/>
    </location>
</feature>
<protein>
    <submittedName>
        <fullName evidence="2">Uncharacterized protein</fullName>
    </submittedName>
</protein>
<dbReference type="EMBL" id="JAIWYP010000012">
    <property type="protein sequence ID" value="KAH3729994.1"/>
    <property type="molecule type" value="Genomic_DNA"/>
</dbReference>
<reference evidence="2" key="2">
    <citation type="submission" date="2020-11" db="EMBL/GenBank/DDBJ databases">
        <authorList>
            <person name="McCartney M.A."/>
            <person name="Auch B."/>
            <person name="Kono T."/>
            <person name="Mallez S."/>
            <person name="Becker A."/>
            <person name="Gohl D.M."/>
            <person name="Silverstein K.A.T."/>
            <person name="Koren S."/>
            <person name="Bechman K.B."/>
            <person name="Herman A."/>
            <person name="Abrahante J.E."/>
            <person name="Garbe J."/>
        </authorList>
    </citation>
    <scope>NUCLEOTIDE SEQUENCE</scope>
    <source>
        <strain evidence="2">Duluth1</strain>
        <tissue evidence="2">Whole animal</tissue>
    </source>
</reference>
<evidence type="ECO:0000313" key="2">
    <source>
        <dbReference type="EMBL" id="KAH3729994.1"/>
    </source>
</evidence>
<organism evidence="2 3">
    <name type="scientific">Dreissena polymorpha</name>
    <name type="common">Zebra mussel</name>
    <name type="synonym">Mytilus polymorpha</name>
    <dbReference type="NCBI Taxonomy" id="45954"/>
    <lineage>
        <taxon>Eukaryota</taxon>
        <taxon>Metazoa</taxon>
        <taxon>Spiralia</taxon>
        <taxon>Lophotrochozoa</taxon>
        <taxon>Mollusca</taxon>
        <taxon>Bivalvia</taxon>
        <taxon>Autobranchia</taxon>
        <taxon>Heteroconchia</taxon>
        <taxon>Euheterodonta</taxon>
        <taxon>Imparidentia</taxon>
        <taxon>Neoheterodontei</taxon>
        <taxon>Myida</taxon>
        <taxon>Dreissenoidea</taxon>
        <taxon>Dreissenidae</taxon>
        <taxon>Dreissena</taxon>
    </lineage>
</organism>
<dbReference type="AlphaFoldDB" id="A0A9D4CQW3"/>
<sequence>MKASLYLPRNSRQQTSVLRRTCAVIRVATILAGGNPYSSTKTGTEMRTAVPHSSKSSRINTIIPSPSQ</sequence>
<keyword evidence="3" id="KW-1185">Reference proteome</keyword>
<feature type="region of interest" description="Disordered" evidence="1">
    <location>
        <begin position="35"/>
        <end position="68"/>
    </location>
</feature>
<gene>
    <name evidence="2" type="ORF">DPMN_055973</name>
</gene>
<dbReference type="Proteomes" id="UP000828390">
    <property type="component" value="Unassembled WGS sequence"/>
</dbReference>
<evidence type="ECO:0000313" key="3">
    <source>
        <dbReference type="Proteomes" id="UP000828390"/>
    </source>
</evidence>
<reference evidence="2" key="1">
    <citation type="journal article" date="2019" name="bioRxiv">
        <title>The Genome of the Zebra Mussel, Dreissena polymorpha: A Resource for Invasive Species Research.</title>
        <authorList>
            <person name="McCartney M.A."/>
            <person name="Auch B."/>
            <person name="Kono T."/>
            <person name="Mallez S."/>
            <person name="Zhang Y."/>
            <person name="Obille A."/>
            <person name="Becker A."/>
            <person name="Abrahante J.E."/>
            <person name="Garbe J."/>
            <person name="Badalamenti J.P."/>
            <person name="Herman A."/>
            <person name="Mangelson H."/>
            <person name="Liachko I."/>
            <person name="Sullivan S."/>
            <person name="Sone E.D."/>
            <person name="Koren S."/>
            <person name="Silverstein K.A.T."/>
            <person name="Beckman K.B."/>
            <person name="Gohl D.M."/>
        </authorList>
    </citation>
    <scope>NUCLEOTIDE SEQUENCE</scope>
    <source>
        <strain evidence="2">Duluth1</strain>
        <tissue evidence="2">Whole animal</tissue>
    </source>
</reference>
<accession>A0A9D4CQW3</accession>
<name>A0A9D4CQW3_DREPO</name>
<evidence type="ECO:0000256" key="1">
    <source>
        <dbReference type="SAM" id="MobiDB-lite"/>
    </source>
</evidence>
<proteinExistence type="predicted"/>
<comment type="caution">
    <text evidence="2">The sequence shown here is derived from an EMBL/GenBank/DDBJ whole genome shotgun (WGS) entry which is preliminary data.</text>
</comment>